<sequence>MNKRPMINYDQLTSLTADVAAPMPEAVQRAPAVPVPIEPALKPPVAKPKPSTESKRMAERVATADLTSLSFKVPPSFRRRFRQRAATADLRLNELLFEALDAWEKARKLDK</sequence>
<name>A0A2Z3HB33_9BACT</name>
<keyword evidence="2" id="KW-1185">Reference proteome</keyword>
<dbReference type="RefSeq" id="WP_010034193.1">
    <property type="nucleotide sequence ID" value="NZ_CP025958.1"/>
</dbReference>
<evidence type="ECO:0000313" key="2">
    <source>
        <dbReference type="Proteomes" id="UP000245802"/>
    </source>
</evidence>
<proteinExistence type="predicted"/>
<reference evidence="1 2" key="1">
    <citation type="submission" date="2018-01" db="EMBL/GenBank/DDBJ databases">
        <title>G. obscuriglobus.</title>
        <authorList>
            <person name="Franke J."/>
            <person name="Blomberg W."/>
            <person name="Selmecki A."/>
        </authorList>
    </citation>
    <scope>NUCLEOTIDE SEQUENCE [LARGE SCALE GENOMIC DNA]</scope>
    <source>
        <strain evidence="1 2">DSM 5831</strain>
    </source>
</reference>
<gene>
    <name evidence="1" type="ORF">C1280_26285</name>
</gene>
<accession>A0A2Z3HB33</accession>
<dbReference type="AlphaFoldDB" id="A0A2Z3HB33"/>
<evidence type="ECO:0000313" key="1">
    <source>
        <dbReference type="EMBL" id="AWM40165.1"/>
    </source>
</evidence>
<dbReference type="KEGG" id="gog:C1280_26285"/>
<dbReference type="OrthoDB" id="9182084at2"/>
<organism evidence="1 2">
    <name type="scientific">Gemmata obscuriglobus</name>
    <dbReference type="NCBI Taxonomy" id="114"/>
    <lineage>
        <taxon>Bacteria</taxon>
        <taxon>Pseudomonadati</taxon>
        <taxon>Planctomycetota</taxon>
        <taxon>Planctomycetia</taxon>
        <taxon>Gemmatales</taxon>
        <taxon>Gemmataceae</taxon>
        <taxon>Gemmata</taxon>
    </lineage>
</organism>
<protein>
    <submittedName>
        <fullName evidence="1">Uncharacterized protein</fullName>
    </submittedName>
</protein>
<dbReference type="EMBL" id="CP025958">
    <property type="protein sequence ID" value="AWM40165.1"/>
    <property type="molecule type" value="Genomic_DNA"/>
</dbReference>
<dbReference type="Proteomes" id="UP000245802">
    <property type="component" value="Chromosome"/>
</dbReference>